<dbReference type="Gene3D" id="2.120.10.30">
    <property type="entry name" value="TolB, C-terminal domain"/>
    <property type="match status" value="3"/>
</dbReference>
<dbReference type="AlphaFoldDB" id="A0A8J3J924"/>
<evidence type="ECO:0000256" key="2">
    <source>
        <dbReference type="SAM" id="MobiDB-lite"/>
    </source>
</evidence>
<dbReference type="PANTHER" id="PTHR46388">
    <property type="entry name" value="NHL REPEAT-CONTAINING PROTEIN 2"/>
    <property type="match status" value="1"/>
</dbReference>
<dbReference type="EMBL" id="BOMB01000013">
    <property type="protein sequence ID" value="GID11653.1"/>
    <property type="molecule type" value="Genomic_DNA"/>
</dbReference>
<dbReference type="RefSeq" id="WP_203657658.1">
    <property type="nucleotide sequence ID" value="NZ_BAAAZM010000001.1"/>
</dbReference>
<feature type="signal peptide" evidence="4">
    <location>
        <begin position="1"/>
        <end position="28"/>
    </location>
</feature>
<feature type="chain" id="PRO_5035259465" description="NHL repeat-containing protein" evidence="4">
    <location>
        <begin position="29"/>
        <end position="726"/>
    </location>
</feature>
<keyword evidence="6" id="KW-1185">Reference proteome</keyword>
<keyword evidence="3" id="KW-0472">Membrane</keyword>
<feature type="transmembrane region" description="Helical" evidence="3">
    <location>
        <begin position="641"/>
        <end position="661"/>
    </location>
</feature>
<evidence type="ECO:0000313" key="6">
    <source>
        <dbReference type="Proteomes" id="UP000612808"/>
    </source>
</evidence>
<dbReference type="SUPFAM" id="SSF75011">
    <property type="entry name" value="3-carboxy-cis,cis-mucoante lactonizing enzyme"/>
    <property type="match status" value="1"/>
</dbReference>
<reference evidence="5" key="1">
    <citation type="submission" date="2021-01" db="EMBL/GenBank/DDBJ databases">
        <title>Whole genome shotgun sequence of Actinocatenispora rupis NBRC 107355.</title>
        <authorList>
            <person name="Komaki H."/>
            <person name="Tamura T."/>
        </authorList>
    </citation>
    <scope>NUCLEOTIDE SEQUENCE</scope>
    <source>
        <strain evidence="5">NBRC 107355</strain>
    </source>
</reference>
<evidence type="ECO:0008006" key="7">
    <source>
        <dbReference type="Google" id="ProtNLM"/>
    </source>
</evidence>
<evidence type="ECO:0000256" key="1">
    <source>
        <dbReference type="ARBA" id="ARBA00022737"/>
    </source>
</evidence>
<accession>A0A8J3J924</accession>
<keyword evidence="3" id="KW-1133">Transmembrane helix</keyword>
<dbReference type="Pfam" id="PF01436">
    <property type="entry name" value="NHL"/>
    <property type="match status" value="1"/>
</dbReference>
<dbReference type="Gene3D" id="2.40.10.500">
    <property type="match status" value="1"/>
</dbReference>
<keyword evidence="4" id="KW-0732">Signal</keyword>
<keyword evidence="3" id="KW-0812">Transmembrane</keyword>
<comment type="caution">
    <text evidence="5">The sequence shown here is derived from an EMBL/GenBank/DDBJ whole genome shotgun (WGS) entry which is preliminary data.</text>
</comment>
<feature type="region of interest" description="Disordered" evidence="2">
    <location>
        <begin position="666"/>
        <end position="726"/>
    </location>
</feature>
<gene>
    <name evidence="5" type="ORF">Aru02nite_25420</name>
</gene>
<evidence type="ECO:0000256" key="4">
    <source>
        <dbReference type="SAM" id="SignalP"/>
    </source>
</evidence>
<name>A0A8J3J924_9ACTN</name>
<dbReference type="PANTHER" id="PTHR46388:SF2">
    <property type="entry name" value="NHL REPEAT-CONTAINING PROTEIN 2"/>
    <property type="match status" value="1"/>
</dbReference>
<organism evidence="5 6">
    <name type="scientific">Actinocatenispora rupis</name>
    <dbReference type="NCBI Taxonomy" id="519421"/>
    <lineage>
        <taxon>Bacteria</taxon>
        <taxon>Bacillati</taxon>
        <taxon>Actinomycetota</taxon>
        <taxon>Actinomycetes</taxon>
        <taxon>Micromonosporales</taxon>
        <taxon>Micromonosporaceae</taxon>
        <taxon>Actinocatenispora</taxon>
    </lineage>
</organism>
<sequence>MIRQARIAPFAAILVAAAALASPGVAWSAPSAPVLTTVAGTGDGEYSGDGGRATRAGVPVSGPVALAPDGTLYLVSGSRIRAVEPNGTIRTVAGTGRTGWSGDGGAATRASLGRSIGGLAVARDGTLYVADTGNDRVRAVDPHTHRIGTVAGGGRLGDGAPADEARLSDPTDVAVAPDGTLYIADRRDGRIRAVDPDRHTIRTFAGGGTDDPLYHRGGFGGDTGATALRTYLEPVAVAVAPDATVYVADRNRILAVRPGSGAVTVFDGSGADALRHPSHLTVAAHTLYVVDDAGVHTLRLGDPGAALHRYAGGGDPDRLGDGGTPTAVAFGADTDVAAAPGGPVYLSDPRHHRIRAVTAHPPARADPGPARPVTSYPFRDSTFADPTAVAVGTDATAYVADGRRGVVDAVDPRHGTRTRVATGLDHPRDLALHHHTLYVADRRGVRAVDLSTHTTTAVRGAPGAAHLATDPRGTLYVSSRAGVCVLRSGSCRVLATHARVPAAGAITVDTTGTAYVVDGGRVRAVAPTGTVATVAGAASGTGPYSDGGPATSTGALSVAGLAVTGRTLYLADPAGHRIRAVDLARGTITTVPGGTRGLDGPADVAVGPHGALFVADPGAHRLRVVGTAPRPTPAASPGTRWYLVVGPGVVLVAAAAGVLSFRRRRRRPAPDTRVTVRPAAVPGPAPRPTTVSMTVDDAAVPASGARSAGVSMPDGPGRAGRSILAD</sequence>
<dbReference type="Proteomes" id="UP000612808">
    <property type="component" value="Unassembled WGS sequence"/>
</dbReference>
<dbReference type="SUPFAM" id="SSF101898">
    <property type="entry name" value="NHL repeat"/>
    <property type="match status" value="1"/>
</dbReference>
<evidence type="ECO:0000256" key="3">
    <source>
        <dbReference type="SAM" id="Phobius"/>
    </source>
</evidence>
<feature type="compositionally biased region" description="Low complexity" evidence="2">
    <location>
        <begin position="671"/>
        <end position="680"/>
    </location>
</feature>
<evidence type="ECO:0000313" key="5">
    <source>
        <dbReference type="EMBL" id="GID11653.1"/>
    </source>
</evidence>
<dbReference type="InterPro" id="IPR001258">
    <property type="entry name" value="NHL_repeat"/>
</dbReference>
<protein>
    <recommendedName>
        <fullName evidence="7">NHL repeat-containing protein</fullName>
    </recommendedName>
</protein>
<keyword evidence="1" id="KW-0677">Repeat</keyword>
<dbReference type="InterPro" id="IPR011042">
    <property type="entry name" value="6-blade_b-propeller_TolB-like"/>
</dbReference>
<proteinExistence type="predicted"/>